<protein>
    <recommendedName>
        <fullName evidence="5">Stress-associated endoplasmic reticulum protein</fullName>
    </recommendedName>
</protein>
<dbReference type="Proteomes" id="UP001272242">
    <property type="component" value="Unassembled WGS sequence"/>
</dbReference>
<accession>A0ABU5F2U6</accession>
<feature type="compositionally biased region" description="Basic and acidic residues" evidence="1">
    <location>
        <begin position="9"/>
        <end position="26"/>
    </location>
</feature>
<name>A0ABU5F2U6_9BACT</name>
<keyword evidence="2" id="KW-1133">Transmembrane helix</keyword>
<evidence type="ECO:0008006" key="5">
    <source>
        <dbReference type="Google" id="ProtNLM"/>
    </source>
</evidence>
<gene>
    <name evidence="3" type="ORF">R5W23_003336</name>
</gene>
<feature type="region of interest" description="Disordered" evidence="1">
    <location>
        <begin position="1"/>
        <end position="26"/>
    </location>
</feature>
<evidence type="ECO:0000256" key="1">
    <source>
        <dbReference type="SAM" id="MobiDB-lite"/>
    </source>
</evidence>
<proteinExistence type="predicted"/>
<evidence type="ECO:0000256" key="2">
    <source>
        <dbReference type="SAM" id="Phobius"/>
    </source>
</evidence>
<keyword evidence="2" id="KW-0472">Membrane</keyword>
<evidence type="ECO:0000313" key="3">
    <source>
        <dbReference type="EMBL" id="MDY3561906.1"/>
    </source>
</evidence>
<keyword evidence="2" id="KW-0812">Transmembrane</keyword>
<feature type="transmembrane region" description="Helical" evidence="2">
    <location>
        <begin position="38"/>
        <end position="58"/>
    </location>
</feature>
<keyword evidence="4" id="KW-1185">Reference proteome</keyword>
<sequence length="61" mass="7258">MLAAKKHKPQAEEMGHKKAQKAQKETKEKNKRLISTQLFCFWFWFPFVLLCLFVAHLFGFT</sequence>
<dbReference type="RefSeq" id="WP_320688248.1">
    <property type="nucleotide sequence ID" value="NZ_JAXBLV010000202.1"/>
</dbReference>
<reference evidence="4" key="1">
    <citation type="journal article" date="2023" name="Mar. Drugs">
        <title>Gemmata algarum, a Novel Planctomycete Isolated from an Algal Mat, Displays Antimicrobial Activity.</title>
        <authorList>
            <person name="Kumar G."/>
            <person name="Kallscheuer N."/>
            <person name="Kashif M."/>
            <person name="Ahamad S."/>
            <person name="Jagadeeshwari U."/>
            <person name="Pannikurungottu S."/>
            <person name="Haufschild T."/>
            <person name="Kabuu M."/>
            <person name="Sasikala C."/>
            <person name="Jogler C."/>
            <person name="Ramana C."/>
        </authorList>
    </citation>
    <scope>NUCLEOTIDE SEQUENCE [LARGE SCALE GENOMIC DNA]</scope>
    <source>
        <strain evidence="4">JC673</strain>
    </source>
</reference>
<organism evidence="3 4">
    <name type="scientific">Gemmata algarum</name>
    <dbReference type="NCBI Taxonomy" id="2975278"/>
    <lineage>
        <taxon>Bacteria</taxon>
        <taxon>Pseudomonadati</taxon>
        <taxon>Planctomycetota</taxon>
        <taxon>Planctomycetia</taxon>
        <taxon>Gemmatales</taxon>
        <taxon>Gemmataceae</taxon>
        <taxon>Gemmata</taxon>
    </lineage>
</organism>
<dbReference type="EMBL" id="JAXBLV010000202">
    <property type="protein sequence ID" value="MDY3561906.1"/>
    <property type="molecule type" value="Genomic_DNA"/>
</dbReference>
<comment type="caution">
    <text evidence="3">The sequence shown here is derived from an EMBL/GenBank/DDBJ whole genome shotgun (WGS) entry which is preliminary data.</text>
</comment>
<evidence type="ECO:0000313" key="4">
    <source>
        <dbReference type="Proteomes" id="UP001272242"/>
    </source>
</evidence>